<reference evidence="2" key="2">
    <citation type="submission" date="2024-10" db="UniProtKB">
        <authorList>
            <consortium name="EnsemblProtists"/>
        </authorList>
    </citation>
    <scope>IDENTIFICATION</scope>
</reference>
<sequence>MILHLFTEVAGGVALITLAMPERKNALSVELVNALGDHLAAAASDDDVRVVVLSNEGNTFCAGADLSGRSTAAPRHSLVSVLDAIVECPKPVVGRVAGHCMGGGVGLAAALDVSVDELVGKLVRGGPKALAASKQLVARVPQMSREEAFDWAAPLSQQLFHSDEAKEGIAAFKERRDAAWVPA</sequence>
<organism evidence="2 3">
    <name type="scientific">Emiliania huxleyi (strain CCMP1516)</name>
    <dbReference type="NCBI Taxonomy" id="280463"/>
    <lineage>
        <taxon>Eukaryota</taxon>
        <taxon>Haptista</taxon>
        <taxon>Haptophyta</taxon>
        <taxon>Prymnesiophyceae</taxon>
        <taxon>Isochrysidales</taxon>
        <taxon>Noelaerhabdaceae</taxon>
        <taxon>Emiliania</taxon>
    </lineage>
</organism>
<dbReference type="Gene3D" id="3.90.226.10">
    <property type="entry name" value="2-enoyl-CoA Hydratase, Chain A, domain 1"/>
    <property type="match status" value="1"/>
</dbReference>
<dbReference type="EnsemblProtists" id="EOD11927">
    <property type="protein sequence ID" value="EOD11927"/>
    <property type="gene ID" value="EMIHUDRAFT_214316"/>
</dbReference>
<protein>
    <recommendedName>
        <fullName evidence="4">Enoyl-CoA hydratase</fullName>
    </recommendedName>
</protein>
<dbReference type="KEGG" id="ehx:EMIHUDRAFT_214316"/>
<dbReference type="GeneID" id="17257994"/>
<proteinExistence type="inferred from homology"/>
<dbReference type="HOGENOM" id="CLU_009834_7_3_1"/>
<evidence type="ECO:0000256" key="1">
    <source>
        <dbReference type="ARBA" id="ARBA00005254"/>
    </source>
</evidence>
<dbReference type="CDD" id="cd06558">
    <property type="entry name" value="crotonase-like"/>
    <property type="match status" value="1"/>
</dbReference>
<dbReference type="AlphaFoldDB" id="A0A0D3IKZ2"/>
<dbReference type="Gene3D" id="1.10.12.10">
    <property type="entry name" value="Lyase 2-enoyl-coa Hydratase, Chain A, domain 2"/>
    <property type="match status" value="1"/>
</dbReference>
<dbReference type="eggNOG" id="KOG1681">
    <property type="taxonomic scope" value="Eukaryota"/>
</dbReference>
<dbReference type="InterPro" id="IPR029045">
    <property type="entry name" value="ClpP/crotonase-like_dom_sf"/>
</dbReference>
<dbReference type="Proteomes" id="UP000013827">
    <property type="component" value="Unassembled WGS sequence"/>
</dbReference>
<evidence type="ECO:0000313" key="2">
    <source>
        <dbReference type="EnsemblProtists" id="EOD11927"/>
    </source>
</evidence>
<dbReference type="PaxDb" id="2903-EOD11927"/>
<dbReference type="InterPro" id="IPR051683">
    <property type="entry name" value="Enoyl-CoA_Hydratase/Isomerase"/>
</dbReference>
<dbReference type="RefSeq" id="XP_005764356.1">
    <property type="nucleotide sequence ID" value="XM_005764299.1"/>
</dbReference>
<dbReference type="InterPro" id="IPR001753">
    <property type="entry name" value="Enoyl-CoA_hydra/iso"/>
</dbReference>
<evidence type="ECO:0008006" key="4">
    <source>
        <dbReference type="Google" id="ProtNLM"/>
    </source>
</evidence>
<dbReference type="InterPro" id="IPR014748">
    <property type="entry name" value="Enoyl-CoA_hydra_C"/>
</dbReference>
<dbReference type="PANTHER" id="PTHR42964">
    <property type="entry name" value="ENOYL-COA HYDRATASE"/>
    <property type="match status" value="1"/>
</dbReference>
<accession>A0A0D3IKZ2</accession>
<comment type="similarity">
    <text evidence="1">Belongs to the enoyl-CoA hydratase/isomerase family.</text>
</comment>
<dbReference type="SUPFAM" id="SSF52096">
    <property type="entry name" value="ClpP/crotonase"/>
    <property type="match status" value="1"/>
</dbReference>
<name>A0A0D3IKZ2_EMIH1</name>
<dbReference type="STRING" id="2903.R1BQH5"/>
<evidence type="ECO:0000313" key="3">
    <source>
        <dbReference type="Proteomes" id="UP000013827"/>
    </source>
</evidence>
<keyword evidence="3" id="KW-1185">Reference proteome</keyword>
<dbReference type="PANTHER" id="PTHR42964:SF1">
    <property type="entry name" value="POLYKETIDE BIOSYNTHESIS ENOYL-COA HYDRATASE PKSH-RELATED"/>
    <property type="match status" value="1"/>
</dbReference>
<reference evidence="3" key="1">
    <citation type="journal article" date="2013" name="Nature">
        <title>Pan genome of the phytoplankton Emiliania underpins its global distribution.</title>
        <authorList>
            <person name="Read B.A."/>
            <person name="Kegel J."/>
            <person name="Klute M.J."/>
            <person name="Kuo A."/>
            <person name="Lefebvre S.C."/>
            <person name="Maumus F."/>
            <person name="Mayer C."/>
            <person name="Miller J."/>
            <person name="Monier A."/>
            <person name="Salamov A."/>
            <person name="Young J."/>
            <person name="Aguilar M."/>
            <person name="Claverie J.M."/>
            <person name="Frickenhaus S."/>
            <person name="Gonzalez K."/>
            <person name="Herman E.K."/>
            <person name="Lin Y.C."/>
            <person name="Napier J."/>
            <person name="Ogata H."/>
            <person name="Sarno A.F."/>
            <person name="Shmutz J."/>
            <person name="Schroeder D."/>
            <person name="de Vargas C."/>
            <person name="Verret F."/>
            <person name="von Dassow P."/>
            <person name="Valentin K."/>
            <person name="Van de Peer Y."/>
            <person name="Wheeler G."/>
            <person name="Dacks J.B."/>
            <person name="Delwiche C.F."/>
            <person name="Dyhrman S.T."/>
            <person name="Glockner G."/>
            <person name="John U."/>
            <person name="Richards T."/>
            <person name="Worden A.Z."/>
            <person name="Zhang X."/>
            <person name="Grigoriev I.V."/>
            <person name="Allen A.E."/>
            <person name="Bidle K."/>
            <person name="Borodovsky M."/>
            <person name="Bowler C."/>
            <person name="Brownlee C."/>
            <person name="Cock J.M."/>
            <person name="Elias M."/>
            <person name="Gladyshev V.N."/>
            <person name="Groth M."/>
            <person name="Guda C."/>
            <person name="Hadaegh A."/>
            <person name="Iglesias-Rodriguez M.D."/>
            <person name="Jenkins J."/>
            <person name="Jones B.M."/>
            <person name="Lawson T."/>
            <person name="Leese F."/>
            <person name="Lindquist E."/>
            <person name="Lobanov A."/>
            <person name="Lomsadze A."/>
            <person name="Malik S.B."/>
            <person name="Marsh M.E."/>
            <person name="Mackinder L."/>
            <person name="Mock T."/>
            <person name="Mueller-Roeber B."/>
            <person name="Pagarete A."/>
            <person name="Parker M."/>
            <person name="Probert I."/>
            <person name="Quesneville H."/>
            <person name="Raines C."/>
            <person name="Rensing S.A."/>
            <person name="Riano-Pachon D.M."/>
            <person name="Richier S."/>
            <person name="Rokitta S."/>
            <person name="Shiraiwa Y."/>
            <person name="Soanes D.M."/>
            <person name="van der Giezen M."/>
            <person name="Wahlund T.M."/>
            <person name="Williams B."/>
            <person name="Wilson W."/>
            <person name="Wolfe G."/>
            <person name="Wurch L.L."/>
        </authorList>
    </citation>
    <scope>NUCLEOTIDE SEQUENCE</scope>
</reference>
<dbReference type="Pfam" id="PF00378">
    <property type="entry name" value="ECH_1"/>
    <property type="match status" value="1"/>
</dbReference>